<dbReference type="Pfam" id="PF12773">
    <property type="entry name" value="DZR"/>
    <property type="match status" value="1"/>
</dbReference>
<gene>
    <name evidence="4" type="ORF">EPA93_36965</name>
</gene>
<dbReference type="InterPro" id="IPR011990">
    <property type="entry name" value="TPR-like_helical_dom_sf"/>
</dbReference>
<dbReference type="InterPro" id="IPR027417">
    <property type="entry name" value="P-loop_NTPase"/>
</dbReference>
<dbReference type="Proteomes" id="UP000290365">
    <property type="component" value="Chromosome"/>
</dbReference>
<dbReference type="RefSeq" id="WP_129892331.1">
    <property type="nucleotide sequence ID" value="NZ_CP035758.1"/>
</dbReference>
<dbReference type="SUPFAM" id="SSF55073">
    <property type="entry name" value="Nucleotide cyclase"/>
    <property type="match status" value="1"/>
</dbReference>
<evidence type="ECO:0000313" key="4">
    <source>
        <dbReference type="EMBL" id="QBD81270.1"/>
    </source>
</evidence>
<dbReference type="Gene3D" id="3.30.70.1230">
    <property type="entry name" value="Nucleotide cyclase"/>
    <property type="match status" value="1"/>
</dbReference>
<protein>
    <submittedName>
        <fullName evidence="4">Zinc-ribbon domain-containing protein</fullName>
    </submittedName>
</protein>
<dbReference type="Gene3D" id="3.40.50.300">
    <property type="entry name" value="P-loop containing nucleotide triphosphate hydrolases"/>
    <property type="match status" value="1"/>
</dbReference>
<dbReference type="GO" id="GO:0009190">
    <property type="term" value="P:cyclic nucleotide biosynthetic process"/>
    <property type="evidence" value="ECO:0007669"/>
    <property type="project" value="InterPro"/>
</dbReference>
<dbReference type="GO" id="GO:0005737">
    <property type="term" value="C:cytoplasm"/>
    <property type="evidence" value="ECO:0007669"/>
    <property type="project" value="TreeGrafter"/>
</dbReference>
<dbReference type="InterPro" id="IPR025874">
    <property type="entry name" value="DZR"/>
</dbReference>
<dbReference type="SUPFAM" id="SSF48452">
    <property type="entry name" value="TPR-like"/>
    <property type="match status" value="2"/>
</dbReference>
<dbReference type="InterPro" id="IPR029787">
    <property type="entry name" value="Nucleotide_cyclase"/>
</dbReference>
<dbReference type="EMBL" id="CP035758">
    <property type="protein sequence ID" value="QBD81270.1"/>
    <property type="molecule type" value="Genomic_DNA"/>
</dbReference>
<dbReference type="Pfam" id="PF00211">
    <property type="entry name" value="Guanylate_cyc"/>
    <property type="match status" value="1"/>
</dbReference>
<evidence type="ECO:0000259" key="3">
    <source>
        <dbReference type="PROSITE" id="PS50125"/>
    </source>
</evidence>
<dbReference type="GO" id="GO:0004016">
    <property type="term" value="F:adenylate cyclase activity"/>
    <property type="evidence" value="ECO:0007669"/>
    <property type="project" value="UniProtKB-ARBA"/>
</dbReference>
<dbReference type="KEGG" id="kbs:EPA93_36965"/>
<keyword evidence="2" id="KW-0067">ATP-binding</keyword>
<feature type="domain" description="Guanylate cyclase" evidence="3">
    <location>
        <begin position="85"/>
        <end position="218"/>
    </location>
</feature>
<organism evidence="4 5">
    <name type="scientific">Ktedonosporobacter rubrisoli</name>
    <dbReference type="NCBI Taxonomy" id="2509675"/>
    <lineage>
        <taxon>Bacteria</taxon>
        <taxon>Bacillati</taxon>
        <taxon>Chloroflexota</taxon>
        <taxon>Ktedonobacteria</taxon>
        <taxon>Ktedonobacterales</taxon>
        <taxon>Ktedonosporobacteraceae</taxon>
        <taxon>Ktedonosporobacter</taxon>
    </lineage>
</organism>
<dbReference type="PANTHER" id="PTHR16305:SF28">
    <property type="entry name" value="GUANYLATE CYCLASE DOMAIN-CONTAINING PROTEIN"/>
    <property type="match status" value="1"/>
</dbReference>
<sequence>MRCPNCQTINPINAKFCLECGNRLLVCPNCGTVNLPIAKFCIECGTSLQALREQDTVPIQRIVEAEATQPVADLLLPSEERRVVTAMFADITGSTPLADRLDPEDMRAILTGYFNLMAEQIRMHEGTIEKYIGDAVMAIFGVPFTHEDDPDRAVRAALDMQKALASFNEQRLALDPGATRLQMRIGLNTGEVAIPANVQQRQDFLITGDAVNIAARLQQAATPDTILVGERTYLSTREVFEFQAIAPLHLKGKPEPIPAYVVSGLRSNTPAITQHPRGIEGRQAQMIGRSLELTLMHANYARVRAERHPHLITILGTPGIGKSRLVREFIAREQSKAQSVHSNEHNVAPKVLIGRCPPYGEGITYWPLIEISRSLLQVQENETNETLQQRFIEFVREALKKVASSESPEEIAGIILRSLGRNLSGTMQKQEREVAKPERRIGRRRARLKQSGTQVALLRAWRVLLEALAEAQPLIIVVDDLQWADEALLDLLEYLTDRITSVPILFLCPARPDFFERRRDWGGGRRNFTTIELESLSQEESSELIDELLNTDDLPDVLRYTILARAEGNPFFLEEIIRMFIDQGILVSEQEPASGKTFWHAGRYKNTLTELTTPGEHPDDSLINMHYVLPLPRVPDTIQGVLAARVDLLNPVEKLVLQYAAIIGRTFWLSSLLAMLPDLSLEMIQAALASLVQHDFIIETEKAVRSPVEQDLFFSFKHVLIRDVVYNNIPRGRRCEEHVRIALWLEDRTKDDRANYAELLAYHYQQALNSWSPGLAIRTVEVKDPAHPEAGYIHLTQPELRRRAISYLVMAGDQALQSYYTVRALQAYNDAYELLNESDMDSLSRINLLEKRGDAKFQRGNADEAWQEYHDALHLAIENNALSQDRLLALYWRLVELATRWQGMFNNPPDPQEVRGYIDAGLRLSEAKPAGHKRIAFLTFQAFWYTLQLDDAPSEQKVSLVKQAQASGQAALHLAEQLNNPLALSLTLDAMSFIQCEQHQYKAGLELQLRRQKLERSLTDREELYDLYMSLGHAYERTADYPTAMMWFGRAWTNAQTMENPGLLVKCLVGRMRAWRQWNRWDNAVEVAREVLRLIEQYQQDEKRQMWALETLATIAYRRGEQEQGDQYSRQYKRLLDQQTDEQARANWRTRLHSIHLSQEDWGQALIDYQEKLQLSEPTPSPEVLATLAELLVVKGEDSEAQAQICERAIALADEAGDRKSLLIALRAHGRMYLEQQSWKLAEDELRRALNLCEVLDLPWEQGNTLYYLGMLYKQRSSSSSEEKVNSRSADLSRARYHFELAADFFESLKAVPSVQRAHLALTQDLEVKV</sequence>
<dbReference type="CDD" id="cd07302">
    <property type="entry name" value="CHD"/>
    <property type="match status" value="1"/>
</dbReference>
<dbReference type="OrthoDB" id="134626at2"/>
<keyword evidence="5" id="KW-1185">Reference proteome</keyword>
<dbReference type="Pfam" id="PF13191">
    <property type="entry name" value="AAA_16"/>
    <property type="match status" value="1"/>
</dbReference>
<dbReference type="PROSITE" id="PS50125">
    <property type="entry name" value="GUANYLATE_CYCLASE_2"/>
    <property type="match status" value="1"/>
</dbReference>
<dbReference type="SUPFAM" id="SSF52540">
    <property type="entry name" value="P-loop containing nucleoside triphosphate hydrolases"/>
    <property type="match status" value="1"/>
</dbReference>
<keyword evidence="1" id="KW-0547">Nucleotide-binding</keyword>
<dbReference type="PANTHER" id="PTHR16305">
    <property type="entry name" value="TESTICULAR SOLUBLE ADENYLYL CYCLASE"/>
    <property type="match status" value="1"/>
</dbReference>
<evidence type="ECO:0000256" key="2">
    <source>
        <dbReference type="ARBA" id="ARBA00022840"/>
    </source>
</evidence>
<dbReference type="InterPro" id="IPR041664">
    <property type="entry name" value="AAA_16"/>
</dbReference>
<dbReference type="Gene3D" id="1.25.40.10">
    <property type="entry name" value="Tetratricopeptide repeat domain"/>
    <property type="match status" value="3"/>
</dbReference>
<dbReference type="GO" id="GO:0005524">
    <property type="term" value="F:ATP binding"/>
    <property type="evidence" value="ECO:0007669"/>
    <property type="project" value="UniProtKB-KW"/>
</dbReference>
<proteinExistence type="predicted"/>
<accession>A0A4P6K0V5</accession>
<dbReference type="SMART" id="SM00044">
    <property type="entry name" value="CYCc"/>
    <property type="match status" value="1"/>
</dbReference>
<dbReference type="GO" id="GO:0035556">
    <property type="term" value="P:intracellular signal transduction"/>
    <property type="evidence" value="ECO:0007669"/>
    <property type="project" value="InterPro"/>
</dbReference>
<evidence type="ECO:0000256" key="1">
    <source>
        <dbReference type="ARBA" id="ARBA00022741"/>
    </source>
</evidence>
<dbReference type="InterPro" id="IPR001054">
    <property type="entry name" value="A/G_cyclase"/>
</dbReference>
<reference evidence="4 5" key="1">
    <citation type="submission" date="2019-01" db="EMBL/GenBank/DDBJ databases">
        <title>Ktedonosporobacter rubrisoli SCAWS-G2.</title>
        <authorList>
            <person name="Huang Y."/>
            <person name="Yan B."/>
        </authorList>
    </citation>
    <scope>NUCLEOTIDE SEQUENCE [LARGE SCALE GENOMIC DNA]</scope>
    <source>
        <strain evidence="4 5">SCAWS-G2</strain>
    </source>
</reference>
<evidence type="ECO:0000313" key="5">
    <source>
        <dbReference type="Proteomes" id="UP000290365"/>
    </source>
</evidence>
<name>A0A4P6K0V5_KTERU</name>